<sequence>MESKAAVQIFSLRMRLFGGLSFDSKYNFPAVKNQGSRTFSWLPPHPGALKVVNIDAAVKRDSPHFGVGIVVRDNQLGMIVAAAIRKITGFFSLFIAESRVYSSKGGSSFLCRVESSYLGD</sequence>
<evidence type="ECO:0000313" key="2">
    <source>
        <dbReference type="Proteomes" id="UP000237000"/>
    </source>
</evidence>
<reference evidence="2" key="1">
    <citation type="submission" date="2016-06" db="EMBL/GenBank/DDBJ databases">
        <title>Parallel loss of symbiosis genes in relatives of nitrogen-fixing non-legume Parasponia.</title>
        <authorList>
            <person name="Van Velzen R."/>
            <person name="Holmer R."/>
            <person name="Bu F."/>
            <person name="Rutten L."/>
            <person name="Van Zeijl A."/>
            <person name="Liu W."/>
            <person name="Santuari L."/>
            <person name="Cao Q."/>
            <person name="Sharma T."/>
            <person name="Shen D."/>
            <person name="Roswanjaya Y."/>
            <person name="Wardhani T."/>
            <person name="Kalhor M.S."/>
            <person name="Jansen J."/>
            <person name="Van den Hoogen J."/>
            <person name="Gungor B."/>
            <person name="Hartog M."/>
            <person name="Hontelez J."/>
            <person name="Verver J."/>
            <person name="Yang W.-C."/>
            <person name="Schijlen E."/>
            <person name="Repin R."/>
            <person name="Schilthuizen M."/>
            <person name="Schranz E."/>
            <person name="Heidstra R."/>
            <person name="Miyata K."/>
            <person name="Fedorova E."/>
            <person name="Kohlen W."/>
            <person name="Bisseling T."/>
            <person name="Smit S."/>
            <person name="Geurts R."/>
        </authorList>
    </citation>
    <scope>NUCLEOTIDE SEQUENCE [LARGE SCALE GENOMIC DNA]</scope>
    <source>
        <strain evidence="2">cv. RG33-2</strain>
    </source>
</reference>
<evidence type="ECO:0000313" key="1">
    <source>
        <dbReference type="EMBL" id="PON97926.1"/>
    </source>
</evidence>
<dbReference type="Proteomes" id="UP000237000">
    <property type="component" value="Unassembled WGS sequence"/>
</dbReference>
<dbReference type="InParanoid" id="A0A2P5FJJ4"/>
<accession>A0A2P5FJJ4</accession>
<dbReference type="AlphaFoldDB" id="A0A2P5FJJ4"/>
<protein>
    <submittedName>
        <fullName evidence="1">Uncharacterized protein</fullName>
    </submittedName>
</protein>
<name>A0A2P5FJJ4_TREOI</name>
<gene>
    <name evidence="1" type="ORF">TorRG33x02_062410</name>
</gene>
<organism evidence="1 2">
    <name type="scientific">Trema orientale</name>
    <name type="common">Charcoal tree</name>
    <name type="synonym">Celtis orientalis</name>
    <dbReference type="NCBI Taxonomy" id="63057"/>
    <lineage>
        <taxon>Eukaryota</taxon>
        <taxon>Viridiplantae</taxon>
        <taxon>Streptophyta</taxon>
        <taxon>Embryophyta</taxon>
        <taxon>Tracheophyta</taxon>
        <taxon>Spermatophyta</taxon>
        <taxon>Magnoliopsida</taxon>
        <taxon>eudicotyledons</taxon>
        <taxon>Gunneridae</taxon>
        <taxon>Pentapetalae</taxon>
        <taxon>rosids</taxon>
        <taxon>fabids</taxon>
        <taxon>Rosales</taxon>
        <taxon>Cannabaceae</taxon>
        <taxon>Trema</taxon>
    </lineage>
</organism>
<keyword evidence="2" id="KW-1185">Reference proteome</keyword>
<comment type="caution">
    <text evidence="1">The sequence shown here is derived from an EMBL/GenBank/DDBJ whole genome shotgun (WGS) entry which is preliminary data.</text>
</comment>
<dbReference type="EMBL" id="JXTC01000028">
    <property type="protein sequence ID" value="PON97926.1"/>
    <property type="molecule type" value="Genomic_DNA"/>
</dbReference>
<proteinExistence type="predicted"/>